<dbReference type="PANTHER" id="PTHR42085:SF1">
    <property type="entry name" value="F-BOX DOMAIN-CONTAINING PROTEIN"/>
    <property type="match status" value="1"/>
</dbReference>
<dbReference type="InterPro" id="IPR038883">
    <property type="entry name" value="AN11006-like"/>
</dbReference>
<reference evidence="1 2" key="1">
    <citation type="journal article" date="2020" name="BMC Genomics">
        <title>Correction to: Identification and distribution of gene clusters required for synthesis of sphingolipid metabolism inhibitors in diverse species of the filamentous fungus Fusarium.</title>
        <authorList>
            <person name="Kim H.S."/>
            <person name="Lohmar J.M."/>
            <person name="Busman M."/>
            <person name="Brown D.W."/>
            <person name="Naumann T.A."/>
            <person name="Divon H.H."/>
            <person name="Lysoe E."/>
            <person name="Uhlig S."/>
            <person name="Proctor R.H."/>
        </authorList>
    </citation>
    <scope>NUCLEOTIDE SEQUENCE [LARGE SCALE GENOMIC DNA]</scope>
    <source>
        <strain evidence="1 2">NRRL 25214</strain>
    </source>
</reference>
<sequence>MSTAASPVAQKASLLGLPLELRDQIYDYYFKADGGYISDGDKLLQASGQAVQISLMLTCRSIASETQHLPFTLNTITFSTIYRPDCRIQAGALNQIAHYHLFLLQGMVLRLGRLLTPDIYEEPSPEYSQYMPIVMEEVREFIRIYDRHTHLPLEVRNMLAFYGAQEFRDDARTRVGVASARYQKDDSTVSLKRTRIYLLRQLADKHSAEFSQAIEDILPGWNDSHSIDEFFDLGFDSWAMPTRSEVRRMVDLMQMTRYWHRADAWYQLGFDLPGYNGPKYRYKRKYWFSAAAQAIRFLKQLSQQQRLLISKLIVKEDRYAAAFPESHMIGMIPFCQENPKLHVEHYINLWRNMLVKGDGIRIQGLMLRVESLPGYLGSPILLHQIEAISIGETFTGFIMHLLEASREGLPPDSYSLIVSGCPDLNFAAEAFSISMKPYISWLTAHTDCIARGLIAPTNHHNYPFPTRTSAQGIAPVSERSAIIQCDFTLDQPWDWERIYNDSGASRISNLKDLTILHMSFETDILDFSTHLLDWEKVQRESWEMEELSEGVFAEPYTHRYLV</sequence>
<keyword evidence="2" id="KW-1185">Reference proteome</keyword>
<dbReference type="PANTHER" id="PTHR42085">
    <property type="entry name" value="F-BOX DOMAIN-CONTAINING PROTEIN"/>
    <property type="match status" value="1"/>
</dbReference>
<comment type="caution">
    <text evidence="1">The sequence shown here is derived from an EMBL/GenBank/DDBJ whole genome shotgun (WGS) entry which is preliminary data.</text>
</comment>
<proteinExistence type="predicted"/>
<accession>A0A8H4Z186</accession>
<organism evidence="1 2">
    <name type="scientific">Fusarium anthophilum</name>
    <dbReference type="NCBI Taxonomy" id="48485"/>
    <lineage>
        <taxon>Eukaryota</taxon>
        <taxon>Fungi</taxon>
        <taxon>Dikarya</taxon>
        <taxon>Ascomycota</taxon>
        <taxon>Pezizomycotina</taxon>
        <taxon>Sordariomycetes</taxon>
        <taxon>Hypocreomycetidae</taxon>
        <taxon>Hypocreales</taxon>
        <taxon>Nectriaceae</taxon>
        <taxon>Fusarium</taxon>
        <taxon>Fusarium fujikuroi species complex</taxon>
    </lineage>
</organism>
<evidence type="ECO:0000313" key="2">
    <source>
        <dbReference type="Proteomes" id="UP000573603"/>
    </source>
</evidence>
<dbReference type="AlphaFoldDB" id="A0A8H4Z186"/>
<name>A0A8H4Z186_9HYPO</name>
<dbReference type="EMBL" id="JABEVY010000302">
    <property type="protein sequence ID" value="KAF5237700.1"/>
    <property type="molecule type" value="Genomic_DNA"/>
</dbReference>
<dbReference type="Proteomes" id="UP000573603">
    <property type="component" value="Unassembled WGS sequence"/>
</dbReference>
<protein>
    <submittedName>
        <fullName evidence="1">Uncharacterized protein</fullName>
    </submittedName>
</protein>
<evidence type="ECO:0000313" key="1">
    <source>
        <dbReference type="EMBL" id="KAF5237700.1"/>
    </source>
</evidence>
<gene>
    <name evidence="1" type="ORF">FANTH_10727</name>
</gene>